<keyword evidence="3" id="KW-1185">Reference proteome</keyword>
<reference evidence="2 3" key="1">
    <citation type="submission" date="2006-08" db="EMBL/GenBank/DDBJ databases">
        <title>Complete sequence of Maricaulis maris MCS10.</title>
        <authorList>
            <consortium name="US DOE Joint Genome Institute"/>
            <person name="Copeland A."/>
            <person name="Lucas S."/>
            <person name="Lapidus A."/>
            <person name="Barry K."/>
            <person name="Detter J.C."/>
            <person name="Glavina del Rio T."/>
            <person name="Hammon N."/>
            <person name="Israni S."/>
            <person name="Dalin E."/>
            <person name="Tice H."/>
            <person name="Pitluck S."/>
            <person name="Saunders E."/>
            <person name="Brettin T."/>
            <person name="Bruce D."/>
            <person name="Han C."/>
            <person name="Tapia R."/>
            <person name="Gilna P."/>
            <person name="Schmutz J."/>
            <person name="Larimer F."/>
            <person name="Land M."/>
            <person name="Hauser L."/>
            <person name="Kyrpides N."/>
            <person name="Mikhailova N."/>
            <person name="Viollier P."/>
            <person name="Stephens C."/>
            <person name="Richardson P."/>
        </authorList>
    </citation>
    <scope>NUCLEOTIDE SEQUENCE [LARGE SCALE GENOMIC DNA]</scope>
    <source>
        <strain evidence="2 3">MCS10</strain>
    </source>
</reference>
<dbReference type="AlphaFoldDB" id="Q0AR96"/>
<dbReference type="HOGENOM" id="CLU_755815_0_0_5"/>
<dbReference type="STRING" id="394221.Mmar10_0898"/>
<dbReference type="EMBL" id="CP000449">
    <property type="protein sequence ID" value="ABI65191.1"/>
    <property type="molecule type" value="Genomic_DNA"/>
</dbReference>
<feature type="chain" id="PRO_5004168408" evidence="1">
    <location>
        <begin position="20"/>
        <end position="345"/>
    </location>
</feature>
<dbReference type="eggNOG" id="ENOG502ZBMK">
    <property type="taxonomic scope" value="Bacteria"/>
</dbReference>
<protein>
    <submittedName>
        <fullName evidence="2">Uncharacterized protein</fullName>
    </submittedName>
</protein>
<name>Q0AR96_MARMM</name>
<keyword evidence="1" id="KW-0732">Signal</keyword>
<dbReference type="Proteomes" id="UP000001964">
    <property type="component" value="Chromosome"/>
</dbReference>
<sequence length="345" mass="37159" precursor="true">MLTTVLAIGALSMSMNLAAQDNTAPDTAAPTSNAPASAPVLQLDQATPREPTLIERSAGEYAAYHSVIADLHSAPIASGRDLDDAMNRLTAFYGEERLVRAWIAYAAIIAARHPEYLDEVRELADYYGPEAAMTGLMYDPTYATSFASSEDAQASVVDAMAADSAEIMDVSVRYRAAAYDLQSERWANRSHGDRTDRLAELSHMGSAPIDMTDEVLMTLSGGFDQGLPASALFDRIESVPLSDRPSVAPQLTLTVGEAAPDPDRDRIGRILSVAALQSLNNDDPARTDQVVEALLSDPVVERCLAWVRLDLQQCVAAGHFMYEDSFCIAEHALMDVSRCLGSSAN</sequence>
<feature type="signal peptide" evidence="1">
    <location>
        <begin position="1"/>
        <end position="19"/>
    </location>
</feature>
<evidence type="ECO:0000313" key="3">
    <source>
        <dbReference type="Proteomes" id="UP000001964"/>
    </source>
</evidence>
<evidence type="ECO:0000256" key="1">
    <source>
        <dbReference type="SAM" id="SignalP"/>
    </source>
</evidence>
<organism evidence="2 3">
    <name type="scientific">Maricaulis maris (strain MCS10)</name>
    <name type="common">Caulobacter maris</name>
    <dbReference type="NCBI Taxonomy" id="394221"/>
    <lineage>
        <taxon>Bacteria</taxon>
        <taxon>Pseudomonadati</taxon>
        <taxon>Pseudomonadota</taxon>
        <taxon>Alphaproteobacteria</taxon>
        <taxon>Maricaulales</taxon>
        <taxon>Maricaulaceae</taxon>
        <taxon>Maricaulis</taxon>
    </lineage>
</organism>
<proteinExistence type="predicted"/>
<dbReference type="KEGG" id="mmr:Mmar10_0898"/>
<accession>Q0AR96</accession>
<gene>
    <name evidence="2" type="ordered locus">Mmar10_0898</name>
</gene>
<evidence type="ECO:0000313" key="2">
    <source>
        <dbReference type="EMBL" id="ABI65191.1"/>
    </source>
</evidence>